<comment type="caution">
    <text evidence="1">The sequence shown here is derived from an EMBL/GenBank/DDBJ whole genome shotgun (WGS) entry which is preliminary data.</text>
</comment>
<organism evidence="1 2">
    <name type="scientific">Streptomyces pacificus</name>
    <dbReference type="NCBI Taxonomy" id="2705029"/>
    <lineage>
        <taxon>Bacteria</taxon>
        <taxon>Bacillati</taxon>
        <taxon>Actinomycetota</taxon>
        <taxon>Actinomycetes</taxon>
        <taxon>Kitasatosporales</taxon>
        <taxon>Streptomycetaceae</taxon>
        <taxon>Streptomyces</taxon>
    </lineage>
</organism>
<dbReference type="RefSeq" id="WP_254076771.1">
    <property type="nucleotide sequence ID" value="NZ_BLLG01000008.1"/>
</dbReference>
<name>A0A6A0AWC2_9ACTN</name>
<gene>
    <name evidence="1" type="ORF">SCWH03_31910</name>
</gene>
<evidence type="ECO:0000313" key="2">
    <source>
        <dbReference type="Proteomes" id="UP000484988"/>
    </source>
</evidence>
<sequence>MIQRAVTVSGEPTATSRHFRLMFPTSRRGAHTVRHAAERWLADQRDRPEAAAGDEDVATSSFLIAELTTNAVLHGRVRGRR</sequence>
<dbReference type="EMBL" id="BLLG01000008">
    <property type="protein sequence ID" value="GFH36958.1"/>
    <property type="molecule type" value="Genomic_DNA"/>
</dbReference>
<dbReference type="InterPro" id="IPR036890">
    <property type="entry name" value="HATPase_C_sf"/>
</dbReference>
<dbReference type="Gene3D" id="3.30.565.10">
    <property type="entry name" value="Histidine kinase-like ATPase, C-terminal domain"/>
    <property type="match status" value="1"/>
</dbReference>
<protein>
    <recommendedName>
        <fullName evidence="3">Histidine kinase/HSP90-like ATPase domain-containing protein</fullName>
    </recommendedName>
</protein>
<accession>A0A6A0AWC2</accession>
<evidence type="ECO:0008006" key="3">
    <source>
        <dbReference type="Google" id="ProtNLM"/>
    </source>
</evidence>
<dbReference type="Proteomes" id="UP000484988">
    <property type="component" value="Unassembled WGS sequence"/>
</dbReference>
<proteinExistence type="predicted"/>
<evidence type="ECO:0000313" key="1">
    <source>
        <dbReference type="EMBL" id="GFH36958.1"/>
    </source>
</evidence>
<reference evidence="1 2" key="1">
    <citation type="submission" date="2020-02" db="EMBL/GenBank/DDBJ databases">
        <title>Whole Genome Shotgun Sequence of Streptomyces sp. strain CWH03.</title>
        <authorList>
            <person name="Dohra H."/>
            <person name="Kodani S."/>
            <person name="Yamamura H."/>
        </authorList>
    </citation>
    <scope>NUCLEOTIDE SEQUENCE [LARGE SCALE GENOMIC DNA]</scope>
    <source>
        <strain evidence="1 2">CWH03</strain>
    </source>
</reference>
<keyword evidence="2" id="KW-1185">Reference proteome</keyword>
<dbReference type="AlphaFoldDB" id="A0A6A0AWC2"/>